<reference evidence="2 3" key="1">
    <citation type="submission" date="2016-11" db="EMBL/GenBank/DDBJ databases">
        <authorList>
            <person name="Jaros S."/>
            <person name="Januszkiewicz K."/>
            <person name="Wedrychowicz H."/>
        </authorList>
    </citation>
    <scope>NUCLEOTIDE SEQUENCE [LARGE SCALE GENOMIC DNA]</scope>
    <source>
        <strain evidence="2 3">CGMCC 1.8863</strain>
    </source>
</reference>
<evidence type="ECO:0000313" key="2">
    <source>
        <dbReference type="EMBL" id="SHI37323.1"/>
    </source>
</evidence>
<feature type="transmembrane region" description="Helical" evidence="1">
    <location>
        <begin position="21"/>
        <end position="40"/>
    </location>
</feature>
<dbReference type="EMBL" id="FQYX01000001">
    <property type="protein sequence ID" value="SHI37323.1"/>
    <property type="molecule type" value="Genomic_DNA"/>
</dbReference>
<sequence>MCFILKGQPPNRTVLKATITRILPFSLLAVVHALFISAIFMDRTTIHTVLCILFIILFFTILAHPKLPIFHRKALITDLSTAALVVLGAVLTYSIQLYWSPGPVLAAAMVGTIASFLPSINKKSRLLQLSPAAIYCGCFVGMSHKSIAADYVFIIVAGILSGLVLVMTRNVFQGVSGKLGSIAFGGVSLAAFVMYMLIEW</sequence>
<feature type="transmembrane region" description="Helical" evidence="1">
    <location>
        <begin position="148"/>
        <end position="167"/>
    </location>
</feature>
<keyword evidence="1" id="KW-0472">Membrane</keyword>
<feature type="transmembrane region" description="Helical" evidence="1">
    <location>
        <begin position="179"/>
        <end position="198"/>
    </location>
</feature>
<keyword evidence="3" id="KW-1185">Reference proteome</keyword>
<dbReference type="AlphaFoldDB" id="A0A1M6AM72"/>
<dbReference type="Proteomes" id="UP000184231">
    <property type="component" value="Unassembled WGS sequence"/>
</dbReference>
<accession>A0A1M6AM72</accession>
<dbReference type="STRING" id="558155.SAMN04487911_101267"/>
<name>A0A1M6AM72_9FLAO</name>
<feature type="transmembrane region" description="Helical" evidence="1">
    <location>
        <begin position="75"/>
        <end position="95"/>
    </location>
</feature>
<protein>
    <submittedName>
        <fullName evidence="2">Uncharacterized protein</fullName>
    </submittedName>
</protein>
<feature type="transmembrane region" description="Helical" evidence="1">
    <location>
        <begin position="46"/>
        <end position="63"/>
    </location>
</feature>
<feature type="transmembrane region" description="Helical" evidence="1">
    <location>
        <begin position="126"/>
        <end position="142"/>
    </location>
</feature>
<evidence type="ECO:0000313" key="3">
    <source>
        <dbReference type="Proteomes" id="UP000184231"/>
    </source>
</evidence>
<organism evidence="2 3">
    <name type="scientific">Arenibacter nanhaiticus</name>
    <dbReference type="NCBI Taxonomy" id="558155"/>
    <lineage>
        <taxon>Bacteria</taxon>
        <taxon>Pseudomonadati</taxon>
        <taxon>Bacteroidota</taxon>
        <taxon>Flavobacteriia</taxon>
        <taxon>Flavobacteriales</taxon>
        <taxon>Flavobacteriaceae</taxon>
        <taxon>Arenibacter</taxon>
    </lineage>
</organism>
<keyword evidence="1" id="KW-0812">Transmembrane</keyword>
<feature type="transmembrane region" description="Helical" evidence="1">
    <location>
        <begin position="101"/>
        <end position="119"/>
    </location>
</feature>
<gene>
    <name evidence="2" type="ORF">SAMN04487911_101267</name>
</gene>
<proteinExistence type="predicted"/>
<evidence type="ECO:0000256" key="1">
    <source>
        <dbReference type="SAM" id="Phobius"/>
    </source>
</evidence>
<keyword evidence="1" id="KW-1133">Transmembrane helix</keyword>